<comment type="caution">
    <text evidence="1">The sequence shown here is derived from an EMBL/GenBank/DDBJ whole genome shotgun (WGS) entry which is preliminary data.</text>
</comment>
<evidence type="ECO:0000313" key="2">
    <source>
        <dbReference type="Proteomes" id="UP001604277"/>
    </source>
</evidence>
<accession>A0ABD1S5M0</accession>
<organism evidence="1 2">
    <name type="scientific">Forsythia ovata</name>
    <dbReference type="NCBI Taxonomy" id="205694"/>
    <lineage>
        <taxon>Eukaryota</taxon>
        <taxon>Viridiplantae</taxon>
        <taxon>Streptophyta</taxon>
        <taxon>Embryophyta</taxon>
        <taxon>Tracheophyta</taxon>
        <taxon>Spermatophyta</taxon>
        <taxon>Magnoliopsida</taxon>
        <taxon>eudicotyledons</taxon>
        <taxon>Gunneridae</taxon>
        <taxon>Pentapetalae</taxon>
        <taxon>asterids</taxon>
        <taxon>lamiids</taxon>
        <taxon>Lamiales</taxon>
        <taxon>Oleaceae</taxon>
        <taxon>Forsythieae</taxon>
        <taxon>Forsythia</taxon>
    </lineage>
</organism>
<protein>
    <submittedName>
        <fullName evidence="1">Uncharacterized protein</fullName>
    </submittedName>
</protein>
<dbReference type="Proteomes" id="UP001604277">
    <property type="component" value="Unassembled WGS sequence"/>
</dbReference>
<name>A0ABD1S5M0_9LAMI</name>
<evidence type="ECO:0000313" key="1">
    <source>
        <dbReference type="EMBL" id="KAL2496017.1"/>
    </source>
</evidence>
<proteinExistence type="predicted"/>
<reference evidence="2" key="1">
    <citation type="submission" date="2024-07" db="EMBL/GenBank/DDBJ databases">
        <title>Two chromosome-level genome assemblies of Korean endemic species Abeliophyllum distichum and Forsythia ovata (Oleaceae).</title>
        <authorList>
            <person name="Jang H."/>
        </authorList>
    </citation>
    <scope>NUCLEOTIDE SEQUENCE [LARGE SCALE GENOMIC DNA]</scope>
</reference>
<dbReference type="EMBL" id="JBFOLJ010000011">
    <property type="protein sequence ID" value="KAL2496017.1"/>
    <property type="molecule type" value="Genomic_DNA"/>
</dbReference>
<dbReference type="AlphaFoldDB" id="A0ABD1S5M0"/>
<keyword evidence="2" id="KW-1185">Reference proteome</keyword>
<sequence length="109" mass="11711">MFSGVGPSIDIGLPKEQIQEPDINKTTASPHKILKLAKEFLATNQQDGLSHMGQACWIALGLGELKLKIDVITVCIGDNWRRAFIWDHQGLVVAASAGQITGGFKVKAG</sequence>
<gene>
    <name evidence="1" type="ORF">Fot_39774</name>
</gene>